<dbReference type="AlphaFoldDB" id="I3TS65"/>
<organism evidence="1 2">
    <name type="scientific">Tistrella mobilis (strain KA081020-065)</name>
    <dbReference type="NCBI Taxonomy" id="1110502"/>
    <lineage>
        <taxon>Bacteria</taxon>
        <taxon>Pseudomonadati</taxon>
        <taxon>Pseudomonadota</taxon>
        <taxon>Alphaproteobacteria</taxon>
        <taxon>Geminicoccales</taxon>
        <taxon>Geminicoccaceae</taxon>
        <taxon>Tistrella</taxon>
    </lineage>
</organism>
<geneLocation type="plasmid" evidence="1 2">
    <name>pTM1</name>
</geneLocation>
<proteinExistence type="predicted"/>
<gene>
    <name evidence="1" type="ordered locus">TMO_a0200</name>
</gene>
<dbReference type="RefSeq" id="WP_014747280.1">
    <property type="nucleotide sequence ID" value="NC_017957.2"/>
</dbReference>
<evidence type="ECO:0000313" key="2">
    <source>
        <dbReference type="Proteomes" id="UP000005258"/>
    </source>
</evidence>
<sequence length="142" mass="14869">MEAYLYRSRIRQSQCWLSVVAPGSWLATPRAACRALALLLALDAEGIRGTGDGVALDLRADPGNVLKALCRIADAPPPDPLILAQRIGNKIQNKFDHLLDDDLLAVDAAAARLETAALPGIARSLVQALSGSPGSGAALHPD</sequence>
<name>I3TS65_TISMK</name>
<accession>I3TS65</accession>
<keyword evidence="2" id="KW-1185">Reference proteome</keyword>
<dbReference type="Proteomes" id="UP000005258">
    <property type="component" value="Plasmid pTM1"/>
</dbReference>
<dbReference type="HOGENOM" id="CLU_1814941_0_0_5"/>
<protein>
    <submittedName>
        <fullName evidence="1">Uncharacterized protein</fullName>
    </submittedName>
</protein>
<dbReference type="EMBL" id="CP003237">
    <property type="protein sequence ID" value="AFK55603.1"/>
    <property type="molecule type" value="Genomic_DNA"/>
</dbReference>
<dbReference type="KEGG" id="tmo:TMO_a0200"/>
<reference evidence="1 2" key="1">
    <citation type="journal article" date="2012" name="J. Am. Chem. Soc.">
        <title>Bacterial biosynthesis and maturation of the didemnin anti-cancer agents.</title>
        <authorList>
            <person name="Xu Y."/>
            <person name="Kersten R.D."/>
            <person name="Nam S.J."/>
            <person name="Lu L."/>
            <person name="Al-Suwailem A.M."/>
            <person name="Zheng H."/>
            <person name="Fenical W."/>
            <person name="Dorrestein P.C."/>
            <person name="Moore B.S."/>
            <person name="Qian P.Y."/>
        </authorList>
    </citation>
    <scope>NUCLEOTIDE SEQUENCE [LARGE SCALE GENOMIC DNA]</scope>
    <source>
        <strain evidence="1 2">KA081020-065</strain>
    </source>
</reference>
<evidence type="ECO:0000313" key="1">
    <source>
        <dbReference type="EMBL" id="AFK55603.1"/>
    </source>
</evidence>
<keyword evidence="1" id="KW-0614">Plasmid</keyword>